<evidence type="ECO:0000313" key="2">
    <source>
        <dbReference type="Proteomes" id="UP000596276"/>
    </source>
</evidence>
<dbReference type="EMBL" id="CP044617">
    <property type="protein sequence ID" value="QRD91332.1"/>
    <property type="molecule type" value="Genomic_DNA"/>
</dbReference>
<reference evidence="2" key="1">
    <citation type="journal article" date="2021" name="G3 (Bethesda)">
        <title>Chromosome assembled and annotated genome sequence of Aspergillus flavus NRRL 3357.</title>
        <authorList>
            <person name="Skerker J.M."/>
            <person name="Pianalto K.M."/>
            <person name="Mondo S.J."/>
            <person name="Yang K."/>
            <person name="Arkin A.P."/>
            <person name="Keller N.P."/>
            <person name="Grigoriev I.V."/>
            <person name="Louise Glass N.L."/>
        </authorList>
    </citation>
    <scope>NUCLEOTIDE SEQUENCE [LARGE SCALE GENOMIC DNA]</scope>
    <source>
        <strain evidence="2">ATCC 200026 / FGSC A1120 / IAM 13836 / NRRL 3357 / JCM 12722 / SRRC 167</strain>
    </source>
</reference>
<protein>
    <submittedName>
        <fullName evidence="1">Uncharacterized protein</fullName>
    </submittedName>
</protein>
<accession>A0A7U2R0V3</accession>
<evidence type="ECO:0000313" key="1">
    <source>
        <dbReference type="EMBL" id="QRD91332.1"/>
    </source>
</evidence>
<gene>
    <name evidence="1" type="ORF">F9C07_2229276</name>
</gene>
<proteinExistence type="predicted"/>
<keyword evidence="2" id="KW-1185">Reference proteome</keyword>
<name>A0A7U2R0V3_ASPFN</name>
<dbReference type="AlphaFoldDB" id="A0A7U2R0V3"/>
<dbReference type="Proteomes" id="UP000596276">
    <property type="component" value="Chromosome 7"/>
</dbReference>
<sequence length="108" mass="12682">MASPERQIENLTRRVEIFARIATANSLNYICPQCFCGYSEQRLLYRHFDKEKQNCRIHAALGERKSDHLAFVMNYKMALRTLIDAKDIPPNPHCFAREFVVEHYGEHP</sequence>
<dbReference type="VEuPathDB" id="FungiDB:F9C07_2229276"/>
<organism evidence="1 2">
    <name type="scientific">Aspergillus flavus (strain ATCC 200026 / FGSC A1120 / IAM 13836 / NRRL 3357 / JCM 12722 / SRRC 167)</name>
    <dbReference type="NCBI Taxonomy" id="332952"/>
    <lineage>
        <taxon>Eukaryota</taxon>
        <taxon>Fungi</taxon>
        <taxon>Dikarya</taxon>
        <taxon>Ascomycota</taxon>
        <taxon>Pezizomycotina</taxon>
        <taxon>Eurotiomycetes</taxon>
        <taxon>Eurotiomycetidae</taxon>
        <taxon>Eurotiales</taxon>
        <taxon>Aspergillaceae</taxon>
        <taxon>Aspergillus</taxon>
        <taxon>Aspergillus subgen. Circumdati</taxon>
    </lineage>
</organism>